<keyword evidence="9 15" id="KW-0547">Nucleotide-binding</keyword>
<name>A0AAP0MB69_9ROSI</name>
<dbReference type="FunFam" id="1.10.510.10:FF:001864">
    <property type="entry name" value="Calcium-dependent protein kinase SK5"/>
    <property type="match status" value="1"/>
</dbReference>
<dbReference type="InterPro" id="IPR017441">
    <property type="entry name" value="Protein_kinase_ATP_BS"/>
</dbReference>
<comment type="similarity">
    <text evidence="2">Belongs to the protein kinase superfamily. CAMK Ser/Thr protein kinase family. CaMK subfamily.</text>
</comment>
<keyword evidence="7" id="KW-0519">Myristate</keyword>
<dbReference type="FunFam" id="1.10.510.10:FF:001294">
    <property type="entry name" value="CDPK-related kinase 3"/>
    <property type="match status" value="1"/>
</dbReference>
<accession>A0AAP0MB69</accession>
<protein>
    <recommendedName>
        <fullName evidence="3">non-specific serine/threonine protein kinase</fullName>
        <ecNumber evidence="3">2.7.11.1</ecNumber>
    </recommendedName>
</protein>
<evidence type="ECO:0000256" key="2">
    <source>
        <dbReference type="ARBA" id="ARBA00005354"/>
    </source>
</evidence>
<dbReference type="SUPFAM" id="SSF56112">
    <property type="entry name" value="Protein kinase-like (PK-like)"/>
    <property type="match status" value="1"/>
</dbReference>
<keyword evidence="5" id="KW-0597">Phosphoprotein</keyword>
<comment type="caution">
    <text evidence="19">The sequence shown here is derived from an EMBL/GenBank/DDBJ whole genome shotgun (WGS) entry which is preliminary data.</text>
</comment>
<reference evidence="19 20" key="1">
    <citation type="submission" date="2024-05" db="EMBL/GenBank/DDBJ databases">
        <title>Haplotype-resolved chromosome-level genome assembly of Huyou (Citrus changshanensis).</title>
        <authorList>
            <person name="Miao C."/>
            <person name="Chen W."/>
            <person name="Wu Y."/>
            <person name="Wang L."/>
            <person name="Zhao S."/>
            <person name="Grierson D."/>
            <person name="Xu C."/>
            <person name="Chen K."/>
        </authorList>
    </citation>
    <scope>NUCLEOTIDE SEQUENCE [LARGE SCALE GENOMIC DNA]</scope>
    <source>
        <strain evidence="19">01-14</strain>
        <tissue evidence="19">Leaf</tissue>
    </source>
</reference>
<dbReference type="InterPro" id="IPR000719">
    <property type="entry name" value="Prot_kinase_dom"/>
</dbReference>
<evidence type="ECO:0000256" key="11">
    <source>
        <dbReference type="ARBA" id="ARBA00022840"/>
    </source>
</evidence>
<dbReference type="PROSITE" id="PS00107">
    <property type="entry name" value="PROTEIN_KINASE_ATP"/>
    <property type="match status" value="1"/>
</dbReference>
<evidence type="ECO:0000256" key="16">
    <source>
        <dbReference type="SAM" id="MobiDB-lite"/>
    </source>
</evidence>
<dbReference type="PANTHER" id="PTHR24349">
    <property type="entry name" value="SERINE/THREONINE-PROTEIN KINASE"/>
    <property type="match status" value="1"/>
</dbReference>
<evidence type="ECO:0000256" key="12">
    <source>
        <dbReference type="ARBA" id="ARBA00023288"/>
    </source>
</evidence>
<keyword evidence="6" id="KW-0808">Transferase</keyword>
<dbReference type="InterPro" id="IPR002048">
    <property type="entry name" value="EF_hand_dom"/>
</dbReference>
<evidence type="ECO:0000256" key="13">
    <source>
        <dbReference type="ARBA" id="ARBA00047899"/>
    </source>
</evidence>
<organism evidence="19 20">
    <name type="scientific">Citrus x changshan-huyou</name>
    <dbReference type="NCBI Taxonomy" id="2935761"/>
    <lineage>
        <taxon>Eukaryota</taxon>
        <taxon>Viridiplantae</taxon>
        <taxon>Streptophyta</taxon>
        <taxon>Embryophyta</taxon>
        <taxon>Tracheophyta</taxon>
        <taxon>Spermatophyta</taxon>
        <taxon>Magnoliopsida</taxon>
        <taxon>eudicotyledons</taxon>
        <taxon>Gunneridae</taxon>
        <taxon>Pentapetalae</taxon>
        <taxon>rosids</taxon>
        <taxon>malvids</taxon>
        <taxon>Sapindales</taxon>
        <taxon>Rutaceae</taxon>
        <taxon>Aurantioideae</taxon>
        <taxon>Citrus</taxon>
    </lineage>
</organism>
<dbReference type="PROSITE" id="PS00108">
    <property type="entry name" value="PROTEIN_KINASE_ST"/>
    <property type="match status" value="1"/>
</dbReference>
<feature type="region of interest" description="Disordered" evidence="16">
    <location>
        <begin position="1"/>
        <end position="137"/>
    </location>
</feature>
<dbReference type="GO" id="GO:0005509">
    <property type="term" value="F:calcium ion binding"/>
    <property type="evidence" value="ECO:0007669"/>
    <property type="project" value="InterPro"/>
</dbReference>
<dbReference type="SUPFAM" id="SSF47473">
    <property type="entry name" value="EF-hand"/>
    <property type="match status" value="1"/>
</dbReference>
<dbReference type="FunFam" id="3.30.200.20:FF:000101">
    <property type="entry name" value="CDPK-related kinase 1"/>
    <property type="match status" value="1"/>
</dbReference>
<dbReference type="InterPro" id="IPR011009">
    <property type="entry name" value="Kinase-like_dom_sf"/>
</dbReference>
<dbReference type="FunFam" id="1.10.238.10:FF:000085">
    <property type="entry name" value="CDPK-related kinase 1"/>
    <property type="match status" value="1"/>
</dbReference>
<sequence length="639" mass="70881">MGQCYGKTIPTTENDATTSATTTTMVVSANQNQTPLPPSTPGNGSVPVKNTPGRSSHPSPWPSPYPHGVSASPLPAGVSPSPARASTPRRFFRRPFPPPSPAKHIKASLAKRLGGGKPKESTIPEERGAEPEQSLDKSFGYSKNFGAKYELGKEVGRGHFGHTCSARGKKGELKDQQVAVKIISKAKMTTAISIEDVRREVKILKALSGHKHLVKFCDACEDVNNVYIVMELCEGGELLDRILARGGRYTEEDAKAIVVQILSVVAFCHLQGVVHRDLKPENFLFTSGRDDADMRLIDFGLSDFIRPDERLNDIVGSAYYVAPEVLHRSYSLEADIWSIGVISYILLCGSRPFWARTESGIFRAVLRSDPNFDDLPWPSVSPEAKDFVKRLLNKDYRKRMTAVQALSKLVVPIVSFKIVCSIILLAHVPSGIGFNTNKSNCTTVAHPWLRDDSCPVPLDILIFKLVKSYLHATPFKRAALKALSKALTEDELVYLRAQFRLLEPNKDGSVSLENFRMVLGRNATDAMRESRVPDVLSSMESLAYRKMYFEEFCAAAISTHQLEALEGWEQIASTAFEYFEEEGNRVISIEELARELNVGPSAYSFLKDWIRNSDGKLSLHGYTKFLHGVTLRSSNTRHH</sequence>
<evidence type="ECO:0000259" key="17">
    <source>
        <dbReference type="PROSITE" id="PS50011"/>
    </source>
</evidence>
<feature type="domain" description="EF-hand" evidence="18">
    <location>
        <begin position="490"/>
        <end position="525"/>
    </location>
</feature>
<dbReference type="EC" id="2.7.11.1" evidence="3"/>
<evidence type="ECO:0000256" key="8">
    <source>
        <dbReference type="ARBA" id="ARBA00022737"/>
    </source>
</evidence>
<keyword evidence="10" id="KW-0418">Kinase</keyword>
<dbReference type="Pfam" id="PF00069">
    <property type="entry name" value="Pkinase"/>
    <property type="match status" value="1"/>
</dbReference>
<comment type="catalytic activity">
    <reaction evidence="14">
        <text>L-seryl-[protein] + ATP = O-phospho-L-seryl-[protein] + ADP + H(+)</text>
        <dbReference type="Rhea" id="RHEA:17989"/>
        <dbReference type="Rhea" id="RHEA-COMP:9863"/>
        <dbReference type="Rhea" id="RHEA-COMP:11604"/>
        <dbReference type="ChEBI" id="CHEBI:15378"/>
        <dbReference type="ChEBI" id="CHEBI:29999"/>
        <dbReference type="ChEBI" id="CHEBI:30616"/>
        <dbReference type="ChEBI" id="CHEBI:83421"/>
        <dbReference type="ChEBI" id="CHEBI:456216"/>
        <dbReference type="EC" id="2.7.11.1"/>
    </reaction>
</comment>
<dbReference type="SMART" id="SM00220">
    <property type="entry name" value="S_TKc"/>
    <property type="match status" value="1"/>
</dbReference>
<evidence type="ECO:0000256" key="6">
    <source>
        <dbReference type="ARBA" id="ARBA00022679"/>
    </source>
</evidence>
<dbReference type="GO" id="GO:0016020">
    <property type="term" value="C:membrane"/>
    <property type="evidence" value="ECO:0007669"/>
    <property type="project" value="UniProtKB-SubCell"/>
</dbReference>
<evidence type="ECO:0000313" key="19">
    <source>
        <dbReference type="EMBL" id="KAK9202148.1"/>
    </source>
</evidence>
<feature type="domain" description="Protein kinase" evidence="17">
    <location>
        <begin position="149"/>
        <end position="414"/>
    </location>
</feature>
<dbReference type="PROSITE" id="PS50222">
    <property type="entry name" value="EF_HAND_2"/>
    <property type="match status" value="1"/>
</dbReference>
<evidence type="ECO:0000256" key="14">
    <source>
        <dbReference type="ARBA" id="ARBA00048679"/>
    </source>
</evidence>
<dbReference type="PROSITE" id="PS50011">
    <property type="entry name" value="PROTEIN_KINASE_DOM"/>
    <property type="match status" value="1"/>
</dbReference>
<feature type="compositionally biased region" description="Basic and acidic residues" evidence="16">
    <location>
        <begin position="117"/>
        <end position="130"/>
    </location>
</feature>
<dbReference type="InterPro" id="IPR008271">
    <property type="entry name" value="Ser/Thr_kinase_AS"/>
</dbReference>
<feature type="compositionally biased region" description="Low complexity" evidence="16">
    <location>
        <begin position="11"/>
        <end position="24"/>
    </location>
</feature>
<dbReference type="InterPro" id="IPR011992">
    <property type="entry name" value="EF-hand-dom_pair"/>
</dbReference>
<evidence type="ECO:0000259" key="18">
    <source>
        <dbReference type="PROSITE" id="PS50222"/>
    </source>
</evidence>
<gene>
    <name evidence="19" type="ORF">WN944_017358</name>
</gene>
<feature type="compositionally biased region" description="Polar residues" evidence="16">
    <location>
        <begin position="25"/>
        <end position="34"/>
    </location>
</feature>
<keyword evidence="11 15" id="KW-0067">ATP-binding</keyword>
<comment type="subcellular location">
    <subcellularLocation>
        <location evidence="1">Membrane</location>
        <topology evidence="1">Lipid-anchor</topology>
        <orientation evidence="1">Cytoplasmic side</orientation>
    </subcellularLocation>
</comment>
<evidence type="ECO:0000256" key="4">
    <source>
        <dbReference type="ARBA" id="ARBA00022527"/>
    </source>
</evidence>
<dbReference type="InterPro" id="IPR050205">
    <property type="entry name" value="CDPK_Ser/Thr_kinases"/>
</dbReference>
<proteinExistence type="inferred from homology"/>
<evidence type="ECO:0000256" key="10">
    <source>
        <dbReference type="ARBA" id="ARBA00022777"/>
    </source>
</evidence>
<keyword evidence="4" id="KW-0723">Serine/threonine-protein kinase</keyword>
<comment type="catalytic activity">
    <reaction evidence="13">
        <text>L-threonyl-[protein] + ATP = O-phospho-L-threonyl-[protein] + ADP + H(+)</text>
        <dbReference type="Rhea" id="RHEA:46608"/>
        <dbReference type="Rhea" id="RHEA-COMP:11060"/>
        <dbReference type="Rhea" id="RHEA-COMP:11605"/>
        <dbReference type="ChEBI" id="CHEBI:15378"/>
        <dbReference type="ChEBI" id="CHEBI:30013"/>
        <dbReference type="ChEBI" id="CHEBI:30616"/>
        <dbReference type="ChEBI" id="CHEBI:61977"/>
        <dbReference type="ChEBI" id="CHEBI:456216"/>
        <dbReference type="EC" id="2.7.11.1"/>
    </reaction>
</comment>
<keyword evidence="20" id="KW-1185">Reference proteome</keyword>
<dbReference type="GO" id="GO:0005524">
    <property type="term" value="F:ATP binding"/>
    <property type="evidence" value="ECO:0007669"/>
    <property type="project" value="UniProtKB-UniRule"/>
</dbReference>
<dbReference type="Gene3D" id="3.30.200.20">
    <property type="entry name" value="Phosphorylase Kinase, domain 1"/>
    <property type="match status" value="1"/>
</dbReference>
<evidence type="ECO:0000256" key="15">
    <source>
        <dbReference type="PROSITE-ProRule" id="PRU10141"/>
    </source>
</evidence>
<keyword evidence="12" id="KW-0449">Lipoprotein</keyword>
<evidence type="ECO:0000256" key="3">
    <source>
        <dbReference type="ARBA" id="ARBA00012513"/>
    </source>
</evidence>
<dbReference type="EMBL" id="JBCGBO010000005">
    <property type="protein sequence ID" value="KAK9202148.1"/>
    <property type="molecule type" value="Genomic_DNA"/>
</dbReference>
<feature type="binding site" evidence="15">
    <location>
        <position position="181"/>
    </location>
    <ligand>
        <name>ATP</name>
        <dbReference type="ChEBI" id="CHEBI:30616"/>
    </ligand>
</feature>
<dbReference type="AlphaFoldDB" id="A0AAP0MB69"/>
<dbReference type="CDD" id="cd05117">
    <property type="entry name" value="STKc_CAMK"/>
    <property type="match status" value="1"/>
</dbReference>
<dbReference type="Gene3D" id="1.10.238.10">
    <property type="entry name" value="EF-hand"/>
    <property type="match status" value="1"/>
</dbReference>
<evidence type="ECO:0000256" key="7">
    <source>
        <dbReference type="ARBA" id="ARBA00022707"/>
    </source>
</evidence>
<dbReference type="Proteomes" id="UP001428341">
    <property type="component" value="Unassembled WGS sequence"/>
</dbReference>
<dbReference type="GO" id="GO:0004674">
    <property type="term" value="F:protein serine/threonine kinase activity"/>
    <property type="evidence" value="ECO:0007669"/>
    <property type="project" value="UniProtKB-KW"/>
</dbReference>
<dbReference type="Gene3D" id="1.10.510.10">
    <property type="entry name" value="Transferase(Phosphotransferase) domain 1"/>
    <property type="match status" value="1"/>
</dbReference>
<evidence type="ECO:0000256" key="1">
    <source>
        <dbReference type="ARBA" id="ARBA00004423"/>
    </source>
</evidence>
<evidence type="ECO:0000256" key="5">
    <source>
        <dbReference type="ARBA" id="ARBA00022553"/>
    </source>
</evidence>
<evidence type="ECO:0000256" key="9">
    <source>
        <dbReference type="ARBA" id="ARBA00022741"/>
    </source>
</evidence>
<keyword evidence="8" id="KW-0677">Repeat</keyword>
<evidence type="ECO:0000313" key="20">
    <source>
        <dbReference type="Proteomes" id="UP001428341"/>
    </source>
</evidence>